<keyword evidence="3" id="KW-1185">Reference proteome</keyword>
<evidence type="ECO:0000313" key="2">
    <source>
        <dbReference type="EMBL" id="RHZ84640.1"/>
    </source>
</evidence>
<keyword evidence="1" id="KW-0812">Transmembrane</keyword>
<feature type="transmembrane region" description="Helical" evidence="1">
    <location>
        <begin position="88"/>
        <end position="109"/>
    </location>
</feature>
<feature type="transmembrane region" description="Helical" evidence="1">
    <location>
        <begin position="12"/>
        <end position="32"/>
    </location>
</feature>
<dbReference type="Proteomes" id="UP000266861">
    <property type="component" value="Unassembled WGS sequence"/>
</dbReference>
<accession>A0A397JJF6</accession>
<reference evidence="2 3" key="1">
    <citation type="submission" date="2018-08" db="EMBL/GenBank/DDBJ databases">
        <title>Genome and evolution of the arbuscular mycorrhizal fungus Diversispora epigaea (formerly Glomus versiforme) and its bacterial endosymbionts.</title>
        <authorList>
            <person name="Sun X."/>
            <person name="Fei Z."/>
            <person name="Harrison M."/>
        </authorList>
    </citation>
    <scope>NUCLEOTIDE SEQUENCE [LARGE SCALE GENOMIC DNA]</scope>
    <source>
        <strain evidence="2 3">IT104</strain>
    </source>
</reference>
<keyword evidence="1" id="KW-0472">Membrane</keyword>
<sequence length="258" mass="28982">MCTPSGKTCAKWFSRVVFGFSLVALIYLVPLLEFLKIVYFEAHSSVVSLANPVIEVIYLALSIPFPITLIWVAILRKRCSLDLIREKIIEQLCFVPLYMIVISIAYTHYTVDELSVPFFCPTSYNYTSPEIHTACVIRDLNLFVMWMYTILLILSIFAWCCGFLPSEEDFYFKEKFLASTGLSSLSFGGSSTWGSTRSATWGHGQGQGSSSKVVVTDEENPFGKNTDVKSADNTNPFLTNNESDNIIIKSSYVKGEKE</sequence>
<protein>
    <submittedName>
        <fullName evidence="2">Uncharacterized protein</fullName>
    </submittedName>
</protein>
<dbReference type="AlphaFoldDB" id="A0A397JJF6"/>
<proteinExistence type="predicted"/>
<feature type="transmembrane region" description="Helical" evidence="1">
    <location>
        <begin position="146"/>
        <end position="165"/>
    </location>
</feature>
<dbReference type="EMBL" id="PQFF01000074">
    <property type="protein sequence ID" value="RHZ84640.1"/>
    <property type="molecule type" value="Genomic_DNA"/>
</dbReference>
<evidence type="ECO:0000313" key="3">
    <source>
        <dbReference type="Proteomes" id="UP000266861"/>
    </source>
</evidence>
<gene>
    <name evidence="2" type="ORF">Glove_78g59</name>
</gene>
<name>A0A397JJF6_9GLOM</name>
<evidence type="ECO:0000256" key="1">
    <source>
        <dbReference type="SAM" id="Phobius"/>
    </source>
</evidence>
<keyword evidence="1" id="KW-1133">Transmembrane helix</keyword>
<organism evidence="2 3">
    <name type="scientific">Diversispora epigaea</name>
    <dbReference type="NCBI Taxonomy" id="1348612"/>
    <lineage>
        <taxon>Eukaryota</taxon>
        <taxon>Fungi</taxon>
        <taxon>Fungi incertae sedis</taxon>
        <taxon>Mucoromycota</taxon>
        <taxon>Glomeromycotina</taxon>
        <taxon>Glomeromycetes</taxon>
        <taxon>Diversisporales</taxon>
        <taxon>Diversisporaceae</taxon>
        <taxon>Diversispora</taxon>
    </lineage>
</organism>
<comment type="caution">
    <text evidence="2">The sequence shown here is derived from an EMBL/GenBank/DDBJ whole genome shotgun (WGS) entry which is preliminary data.</text>
</comment>
<dbReference type="OrthoDB" id="2402153at2759"/>
<feature type="transmembrane region" description="Helical" evidence="1">
    <location>
        <begin position="52"/>
        <end position="76"/>
    </location>
</feature>